<dbReference type="InterPro" id="IPR016167">
    <property type="entry name" value="FAD-bd_PCMH_sub1"/>
</dbReference>
<dbReference type="PROSITE" id="PS00862">
    <property type="entry name" value="OX2_COVAL_FAD"/>
    <property type="match status" value="1"/>
</dbReference>
<dbReference type="EMBL" id="FQWQ01000001">
    <property type="protein sequence ID" value="SHG56646.1"/>
    <property type="molecule type" value="Genomic_DNA"/>
</dbReference>
<dbReference type="InterPro" id="IPR016164">
    <property type="entry name" value="FAD-linked_Oxase-like_C"/>
</dbReference>
<dbReference type="PANTHER" id="PTHR42973">
    <property type="entry name" value="BINDING OXIDOREDUCTASE, PUTATIVE (AFU_ORTHOLOGUE AFUA_1G17690)-RELATED"/>
    <property type="match status" value="1"/>
</dbReference>
<dbReference type="InterPro" id="IPR006094">
    <property type="entry name" value="Oxid_FAD_bind_N"/>
</dbReference>
<dbReference type="SUPFAM" id="SSF56176">
    <property type="entry name" value="FAD-binding/transporter-associated domain-like"/>
    <property type="match status" value="1"/>
</dbReference>
<dbReference type="STRING" id="947013.SAMN04488109_0856"/>
<reference evidence="7 8" key="1">
    <citation type="submission" date="2016-11" db="EMBL/GenBank/DDBJ databases">
        <authorList>
            <person name="Jaros S."/>
            <person name="Januszkiewicz K."/>
            <person name="Wedrychowicz H."/>
        </authorList>
    </citation>
    <scope>NUCLEOTIDE SEQUENCE [LARGE SCALE GENOMIC DNA]</scope>
    <source>
        <strain evidence="7 8">DSM 24574</strain>
    </source>
</reference>
<dbReference type="OrthoDB" id="545125at2"/>
<evidence type="ECO:0000256" key="5">
    <source>
        <dbReference type="ARBA" id="ARBA00023002"/>
    </source>
</evidence>
<dbReference type="Pfam" id="PF08031">
    <property type="entry name" value="BBE"/>
    <property type="match status" value="1"/>
</dbReference>
<keyword evidence="8" id="KW-1185">Reference proteome</keyword>
<keyword evidence="5" id="KW-0560">Oxidoreductase</keyword>
<keyword evidence="3" id="KW-0285">Flavoprotein</keyword>
<comment type="cofactor">
    <cofactor evidence="1">
        <name>FAD</name>
        <dbReference type="ChEBI" id="CHEBI:57692"/>
    </cofactor>
</comment>
<protein>
    <submittedName>
        <fullName evidence="7">FAD/FMN-containing dehydrogenase</fullName>
    </submittedName>
</protein>
<dbReference type="GO" id="GO:0016491">
    <property type="term" value="F:oxidoreductase activity"/>
    <property type="evidence" value="ECO:0007669"/>
    <property type="project" value="UniProtKB-KW"/>
</dbReference>
<dbReference type="InterPro" id="IPR036318">
    <property type="entry name" value="FAD-bd_PCMH-like_sf"/>
</dbReference>
<evidence type="ECO:0000256" key="3">
    <source>
        <dbReference type="ARBA" id="ARBA00022630"/>
    </source>
</evidence>
<sequence>MITTLENETRTLDEQALTTLRTQLRGLVITRNDASYDTDRKVYNGMIDKHPLLIVKCRDVADVMATVNFARDQKLVLAVRGGGHNGGGLGICDNGVVLDLSLMKSIRVDAANKTVRVDGGCTLADMDHATHAFGLAVPCGVNGTTGIGGLALGGGLGYLTRRYGLTIDNLLEADLVLADGSFVTANAKQNEDLYWAIRGGGGNFGVVTSFLFKAHPVSTVYGGPMLWHLDDAKEMMKWFDDLMRKAPDDLYGFFAFLVVPPVAPFPPELQSKNMCGIVWCYTGALEDAENAFKPIRAFKKPALDFAGPIPHPVLQSLFDALYPAGMQWYWKGDHVNTLPDKAIDIHLKYGSNLPSMFSTMHLYPTNGAAAKVGRKDTAWNYRDSTYTMVIAGIDPDPANKDRITDWARHYWEDLRPHGAGGSYINFMMEEGQDRIKATYGDNYDRLVTLKKKYDPKNLFSVNQNIKP</sequence>
<dbReference type="Gene3D" id="3.30.465.10">
    <property type="match status" value="1"/>
</dbReference>
<evidence type="ECO:0000256" key="4">
    <source>
        <dbReference type="ARBA" id="ARBA00022827"/>
    </source>
</evidence>
<dbReference type="InterPro" id="IPR006093">
    <property type="entry name" value="Oxy_OxRdtase_FAD_BS"/>
</dbReference>
<proteinExistence type="inferred from homology"/>
<dbReference type="Pfam" id="PF01565">
    <property type="entry name" value="FAD_binding_4"/>
    <property type="match status" value="1"/>
</dbReference>
<dbReference type="InterPro" id="IPR050416">
    <property type="entry name" value="FAD-linked_Oxidoreductase"/>
</dbReference>
<gene>
    <name evidence="7" type="ORF">SAMN04488109_0856</name>
</gene>
<evidence type="ECO:0000259" key="6">
    <source>
        <dbReference type="PROSITE" id="PS51387"/>
    </source>
</evidence>
<name>A0A1M5KV88_9BACT</name>
<dbReference type="InterPro" id="IPR012951">
    <property type="entry name" value="BBE"/>
</dbReference>
<evidence type="ECO:0000256" key="1">
    <source>
        <dbReference type="ARBA" id="ARBA00001974"/>
    </source>
</evidence>
<dbReference type="PROSITE" id="PS51387">
    <property type="entry name" value="FAD_PCMH"/>
    <property type="match status" value="1"/>
</dbReference>
<dbReference type="InterPro" id="IPR016169">
    <property type="entry name" value="FAD-bd_PCMH_sub2"/>
</dbReference>
<keyword evidence="4" id="KW-0274">FAD</keyword>
<evidence type="ECO:0000256" key="2">
    <source>
        <dbReference type="ARBA" id="ARBA00005466"/>
    </source>
</evidence>
<evidence type="ECO:0000313" key="8">
    <source>
        <dbReference type="Proteomes" id="UP000184212"/>
    </source>
</evidence>
<dbReference type="Gene3D" id="3.40.462.20">
    <property type="match status" value="1"/>
</dbReference>
<organism evidence="7 8">
    <name type="scientific">Chryseolinea serpens</name>
    <dbReference type="NCBI Taxonomy" id="947013"/>
    <lineage>
        <taxon>Bacteria</taxon>
        <taxon>Pseudomonadati</taxon>
        <taxon>Bacteroidota</taxon>
        <taxon>Cytophagia</taxon>
        <taxon>Cytophagales</taxon>
        <taxon>Fulvivirgaceae</taxon>
        <taxon>Chryseolinea</taxon>
    </lineage>
</organism>
<feature type="domain" description="FAD-binding PCMH-type" evidence="6">
    <location>
        <begin position="47"/>
        <end position="217"/>
    </location>
</feature>
<evidence type="ECO:0000313" key="7">
    <source>
        <dbReference type="EMBL" id="SHG56646.1"/>
    </source>
</evidence>
<dbReference type="SUPFAM" id="SSF55103">
    <property type="entry name" value="FAD-linked oxidases, C-terminal domain"/>
    <property type="match status" value="1"/>
</dbReference>
<dbReference type="Proteomes" id="UP000184212">
    <property type="component" value="Unassembled WGS sequence"/>
</dbReference>
<dbReference type="RefSeq" id="WP_073131385.1">
    <property type="nucleotide sequence ID" value="NZ_FQWQ01000001.1"/>
</dbReference>
<comment type="similarity">
    <text evidence="2">Belongs to the oxygen-dependent FAD-linked oxidoreductase family.</text>
</comment>
<dbReference type="GO" id="GO:0071949">
    <property type="term" value="F:FAD binding"/>
    <property type="evidence" value="ECO:0007669"/>
    <property type="project" value="InterPro"/>
</dbReference>
<dbReference type="PANTHER" id="PTHR42973:SF39">
    <property type="entry name" value="FAD-BINDING PCMH-TYPE DOMAIN-CONTAINING PROTEIN"/>
    <property type="match status" value="1"/>
</dbReference>
<dbReference type="AlphaFoldDB" id="A0A1M5KV88"/>
<dbReference type="Gene3D" id="3.30.43.10">
    <property type="entry name" value="Uridine Diphospho-n-acetylenolpyruvylglucosamine Reductase, domain 2"/>
    <property type="match status" value="1"/>
</dbReference>
<dbReference type="InterPro" id="IPR016166">
    <property type="entry name" value="FAD-bd_PCMH"/>
</dbReference>
<accession>A0A1M5KV88</accession>